<dbReference type="PANTHER" id="PTHR45033:SF2">
    <property type="entry name" value="ZINC-TYPE ALCOHOL DEHYDROGENASE-LIKE PROTEIN C1773.06C"/>
    <property type="match status" value="1"/>
</dbReference>
<dbReference type="Gene3D" id="3.40.50.720">
    <property type="entry name" value="NAD(P)-binding Rossmann-like Domain"/>
    <property type="match status" value="1"/>
</dbReference>
<feature type="domain" description="Enoyl reductase (ER)" evidence="1">
    <location>
        <begin position="10"/>
        <end position="330"/>
    </location>
</feature>
<keyword evidence="2" id="KW-0560">Oxidoreductase</keyword>
<proteinExistence type="predicted"/>
<dbReference type="InterPro" id="IPR013154">
    <property type="entry name" value="ADH-like_N"/>
</dbReference>
<dbReference type="SUPFAM" id="SSF50129">
    <property type="entry name" value="GroES-like"/>
    <property type="match status" value="1"/>
</dbReference>
<dbReference type="InterPro" id="IPR020843">
    <property type="entry name" value="ER"/>
</dbReference>
<evidence type="ECO:0000313" key="2">
    <source>
        <dbReference type="EMBL" id="MEX1667375.1"/>
    </source>
</evidence>
<dbReference type="SMART" id="SM00829">
    <property type="entry name" value="PKS_ER"/>
    <property type="match status" value="1"/>
</dbReference>
<dbReference type="Gene3D" id="3.90.180.10">
    <property type="entry name" value="Medium-chain alcohol dehydrogenases, catalytic domain"/>
    <property type="match status" value="1"/>
</dbReference>
<dbReference type="EC" id="1.1.1.-" evidence="2"/>
<evidence type="ECO:0000259" key="1">
    <source>
        <dbReference type="SMART" id="SM00829"/>
    </source>
</evidence>
<evidence type="ECO:0000313" key="3">
    <source>
        <dbReference type="Proteomes" id="UP001557485"/>
    </source>
</evidence>
<dbReference type="SUPFAM" id="SSF51735">
    <property type="entry name" value="NAD(P)-binding Rossmann-fold domains"/>
    <property type="match status" value="1"/>
</dbReference>
<reference evidence="2 3" key="1">
    <citation type="journal article" date="2011" name="Int. J. Syst. Evol. Microbiol.">
        <title>Zhongshania antarctica gen. nov., sp. nov. and Zhongshania guokunii sp. nov., gammaproteobacteria respectively isolated from coastal attached (fast) ice and surface seawater of the Antarctic.</title>
        <authorList>
            <person name="Li H.J."/>
            <person name="Zhang X.Y."/>
            <person name="Chen C.X."/>
            <person name="Zhang Y.J."/>
            <person name="Gao Z.M."/>
            <person name="Yu Y."/>
            <person name="Chen X.L."/>
            <person name="Chen B."/>
            <person name="Zhang Y.Z."/>
        </authorList>
    </citation>
    <scope>NUCLEOTIDE SEQUENCE [LARGE SCALE GENOMIC DNA]</scope>
    <source>
        <strain evidence="2 3">ZS6-22T</strain>
    </source>
</reference>
<sequence>MLTAAIHTPANLESIVIEQRPEPSIKAGTVKVRWHALSLNFHDYAVASGMMPTEHGRIPMSDGAGEIIEVGEGVSEWQCGDRVMSLFFPDWHNGDPSQDNTSRIGGDSVDGCATEISITDPANLSRIPNNYSYTEAATLTCAALTAWRALVEVCNIKAGDSVLIEGSGGVSIFAVQLAKALGATVYATSSSEEKMERLKQLGADHVVNYRSDPLWGETIHHLSGGIDHVLDVGGGTTLEQSISAAKVNGNLVPIGILGGLEANINLTQWMLKQLRIRPIAVGSREMQNRMVDFLETADFKPIIDCCFELPQLAEAFHYQLSGQHLGKICINL</sequence>
<keyword evidence="3" id="KW-1185">Reference proteome</keyword>
<protein>
    <submittedName>
        <fullName evidence="2">NAD(P)-dependent alcohol dehydrogenase</fullName>
        <ecNumber evidence="2">1.1.1.-</ecNumber>
    </submittedName>
</protein>
<dbReference type="RefSeq" id="WP_368379710.1">
    <property type="nucleotide sequence ID" value="NZ_JBFRYA010000001.1"/>
</dbReference>
<organism evidence="2 3">
    <name type="scientific">Zhongshania guokunii</name>
    <dbReference type="NCBI Taxonomy" id="641783"/>
    <lineage>
        <taxon>Bacteria</taxon>
        <taxon>Pseudomonadati</taxon>
        <taxon>Pseudomonadota</taxon>
        <taxon>Gammaproteobacteria</taxon>
        <taxon>Cellvibrionales</taxon>
        <taxon>Spongiibacteraceae</taxon>
        <taxon>Zhongshania</taxon>
    </lineage>
</organism>
<dbReference type="PANTHER" id="PTHR45033">
    <property type="match status" value="1"/>
</dbReference>
<accession>A0ABV3U168</accession>
<dbReference type="InterPro" id="IPR013149">
    <property type="entry name" value="ADH-like_C"/>
</dbReference>
<dbReference type="EMBL" id="JBFRYA010000001">
    <property type="protein sequence ID" value="MEX1667375.1"/>
    <property type="molecule type" value="Genomic_DNA"/>
</dbReference>
<dbReference type="CDD" id="cd08276">
    <property type="entry name" value="MDR7"/>
    <property type="match status" value="1"/>
</dbReference>
<dbReference type="Pfam" id="PF08240">
    <property type="entry name" value="ADH_N"/>
    <property type="match status" value="1"/>
</dbReference>
<dbReference type="InterPro" id="IPR011032">
    <property type="entry name" value="GroES-like_sf"/>
</dbReference>
<dbReference type="GO" id="GO:0016491">
    <property type="term" value="F:oxidoreductase activity"/>
    <property type="evidence" value="ECO:0007669"/>
    <property type="project" value="UniProtKB-KW"/>
</dbReference>
<dbReference type="InterPro" id="IPR036291">
    <property type="entry name" value="NAD(P)-bd_dom_sf"/>
</dbReference>
<name>A0ABV3U168_9GAMM</name>
<dbReference type="InterPro" id="IPR052711">
    <property type="entry name" value="Zinc_ADH-like"/>
</dbReference>
<dbReference type="Pfam" id="PF00107">
    <property type="entry name" value="ADH_zinc_N"/>
    <property type="match status" value="1"/>
</dbReference>
<dbReference type="Proteomes" id="UP001557485">
    <property type="component" value="Unassembled WGS sequence"/>
</dbReference>
<gene>
    <name evidence="2" type="ORF">AB4876_00550</name>
</gene>
<comment type="caution">
    <text evidence="2">The sequence shown here is derived from an EMBL/GenBank/DDBJ whole genome shotgun (WGS) entry which is preliminary data.</text>
</comment>